<evidence type="ECO:0000313" key="1">
    <source>
        <dbReference type="EMBL" id="CAB4777095.1"/>
    </source>
</evidence>
<gene>
    <name evidence="1" type="ORF">UFOPK2921_00609</name>
</gene>
<proteinExistence type="predicted"/>
<protein>
    <submittedName>
        <fullName evidence="1">Unannotated protein</fullName>
    </submittedName>
</protein>
<dbReference type="SUPFAM" id="SSF56399">
    <property type="entry name" value="ADP-ribosylation"/>
    <property type="match status" value="1"/>
</dbReference>
<sequence>MDCTVILHLAVRSDWETAKLAGEYIWSTRGVTVAHEGYTHCSFESQWRGVRDRFYADLSDDQLVLLEIDESLLSSKVVVERLGAAPEAFPHIYGCVEISAVIGERDLD</sequence>
<dbReference type="Gene3D" id="3.20.170.20">
    <property type="entry name" value="Protein of unknown function DUF952"/>
    <property type="match status" value="1"/>
</dbReference>
<dbReference type="Pfam" id="PF06108">
    <property type="entry name" value="DUF952"/>
    <property type="match status" value="1"/>
</dbReference>
<dbReference type="EMBL" id="CAEZZV010000060">
    <property type="protein sequence ID" value="CAB4777095.1"/>
    <property type="molecule type" value="Genomic_DNA"/>
</dbReference>
<dbReference type="InterPro" id="IPR009297">
    <property type="entry name" value="DUF952"/>
</dbReference>
<organism evidence="1">
    <name type="scientific">freshwater metagenome</name>
    <dbReference type="NCBI Taxonomy" id="449393"/>
    <lineage>
        <taxon>unclassified sequences</taxon>
        <taxon>metagenomes</taxon>
        <taxon>ecological metagenomes</taxon>
    </lineage>
</organism>
<dbReference type="AlphaFoldDB" id="A0A6J6W144"/>
<name>A0A6J6W144_9ZZZZ</name>
<accession>A0A6J6W144</accession>
<reference evidence="1" key="1">
    <citation type="submission" date="2020-05" db="EMBL/GenBank/DDBJ databases">
        <authorList>
            <person name="Chiriac C."/>
            <person name="Salcher M."/>
            <person name="Ghai R."/>
            <person name="Kavagutti S V."/>
        </authorList>
    </citation>
    <scope>NUCLEOTIDE SEQUENCE</scope>
</reference>